<dbReference type="AlphaFoldDB" id="E0ST88"/>
<dbReference type="HOGENOM" id="CLU_985556_0_0_2"/>
<dbReference type="BioCyc" id="IAGG583356:GHAH-731-MONOMER"/>
<accession>E0ST88</accession>
<dbReference type="STRING" id="583356.Igag_0735"/>
<keyword evidence="2" id="KW-1185">Reference proteome</keyword>
<proteinExistence type="predicted"/>
<sequence>MKVSIIRYKNSLSTEIAYRLHYIETLFKELSIVLNKEKLDKQSVHNILFEIRNSIGTLKLLLKKYDDDIKVDAFAKLLSLNTKSQAVSSTQQLEELMKIFKVPKIPTDDIENLCFHIDMLLTLFAHASDKLGDEYYREKLYELIPKIKAFVEHVLHIVGADTLSSLAKLIALTNHWNFGERWLIAVAYLQALEIIINKLIENQNIEIPENAGFKEKFKAIMEHLRDKDIELVKLEEKLPPVLWELRNKIVHAGYEPSEDELNTIMTWTYNIISKLMVATYSS</sequence>
<evidence type="ECO:0000313" key="2">
    <source>
        <dbReference type="Proteomes" id="UP000001304"/>
    </source>
</evidence>
<protein>
    <submittedName>
        <fullName evidence="1">Uncharacterized protein</fullName>
    </submittedName>
</protein>
<dbReference type="EMBL" id="CP002098">
    <property type="protein sequence ID" value="ADM27565.1"/>
    <property type="molecule type" value="Genomic_DNA"/>
</dbReference>
<gene>
    <name evidence="1" type="ordered locus">Igag_0735</name>
</gene>
<dbReference type="Proteomes" id="UP000001304">
    <property type="component" value="Chromosome"/>
</dbReference>
<reference evidence="1 2" key="1">
    <citation type="journal article" date="2010" name="Stand. Genomic Sci.">
        <title>Complete genome sequence of Ignisphaera aggregans type strain (AQ1.S1).</title>
        <authorList>
            <person name="Goker M."/>
            <person name="Held B."/>
            <person name="Lapidus A."/>
            <person name="Nolan M."/>
            <person name="Spring S."/>
            <person name="Yasawong M."/>
            <person name="Lucas S."/>
            <person name="Glavina Del Rio T."/>
            <person name="Tice H."/>
            <person name="Cheng J.F."/>
            <person name="Goodwin L."/>
            <person name="Tapia R."/>
            <person name="Pitluck S."/>
            <person name="Liolios K."/>
            <person name="Ivanova N."/>
            <person name="Mavromatis K."/>
            <person name="Mikhailova N."/>
            <person name="Pati A."/>
            <person name="Chen A."/>
            <person name="Palaniappan K."/>
            <person name="Brambilla E."/>
            <person name="Land M."/>
            <person name="Hauser L."/>
            <person name="Chang Y.J."/>
            <person name="Jeffries C.D."/>
            <person name="Brettin T."/>
            <person name="Detter J.C."/>
            <person name="Han C."/>
            <person name="Rohde M."/>
            <person name="Sikorski J."/>
            <person name="Woyke T."/>
            <person name="Bristow J."/>
            <person name="Eisen J.A."/>
            <person name="Markowitz V."/>
            <person name="Hugenholtz P."/>
            <person name="Kyrpides N.C."/>
            <person name="Klenk H.P."/>
        </authorList>
    </citation>
    <scope>NUCLEOTIDE SEQUENCE [LARGE SCALE GENOMIC DNA]</scope>
    <source>
        <strain evidence="2">DSM 17230 / JCM 13409 / AQ1.S1</strain>
    </source>
</reference>
<dbReference type="KEGG" id="iag:Igag_0735"/>
<organism evidence="1 2">
    <name type="scientific">Ignisphaera aggregans (strain DSM 17230 / JCM 13409 / AQ1.S1)</name>
    <dbReference type="NCBI Taxonomy" id="583356"/>
    <lineage>
        <taxon>Archaea</taxon>
        <taxon>Thermoproteota</taxon>
        <taxon>Thermoprotei</taxon>
        <taxon>Desulfurococcales</taxon>
        <taxon>Desulfurococcaceae</taxon>
        <taxon>Ignisphaera</taxon>
    </lineage>
</organism>
<name>E0ST88_IGNAA</name>
<evidence type="ECO:0000313" key="1">
    <source>
        <dbReference type="EMBL" id="ADM27565.1"/>
    </source>
</evidence>